<sequence>MLKNKHSGQSITEFVIASGVLVFFTISIPMIAKLGTVKLKTEQATNYAAWRVNKGLVKDEDTLSNEISQRFFARTGADVLTNRNADCDDAEGQDMSGKSLVNWTSVQAKLESQSERYKLDPIKTTGNLLPNLRSNGQSSVKLQVPINFSFGPALDVLIPSASNFTLESSATILRNTWQANNTEEIKNNVKKSSFLKPYETIQKTINQTYNAAVASMGFEKKIQKDAIYKMDIVPSDRKEKIQ</sequence>
<proteinExistence type="predicted"/>
<keyword evidence="1" id="KW-1133">Transmembrane helix</keyword>
<name>A0A1G6JU66_9GAMM</name>
<evidence type="ECO:0000313" key="2">
    <source>
        <dbReference type="EMBL" id="SDC22181.1"/>
    </source>
</evidence>
<evidence type="ECO:0000313" key="3">
    <source>
        <dbReference type="Proteomes" id="UP000242501"/>
    </source>
</evidence>
<dbReference type="OrthoDB" id="6685458at2"/>
<keyword evidence="1" id="KW-0472">Membrane</keyword>
<keyword evidence="1" id="KW-0812">Transmembrane</keyword>
<dbReference type="EMBL" id="FMYL01000012">
    <property type="protein sequence ID" value="SDC22181.1"/>
    <property type="molecule type" value="Genomic_DNA"/>
</dbReference>
<dbReference type="Proteomes" id="UP000242501">
    <property type="component" value="Unassembled WGS sequence"/>
</dbReference>
<evidence type="ECO:0000256" key="1">
    <source>
        <dbReference type="SAM" id="Phobius"/>
    </source>
</evidence>
<reference evidence="3" key="1">
    <citation type="submission" date="2016-09" db="EMBL/GenBank/DDBJ databases">
        <authorList>
            <person name="Varghese N."/>
            <person name="Submissions S."/>
        </authorList>
    </citation>
    <scope>NUCLEOTIDE SEQUENCE [LARGE SCALE GENOMIC DNA]</scope>
    <source>
        <strain evidence="3">ANC 4422</strain>
    </source>
</reference>
<dbReference type="STRING" id="1219383.SAMN05421733_11269"/>
<gene>
    <name evidence="2" type="ORF">SAMN05421733_11269</name>
</gene>
<dbReference type="RefSeq" id="WP_092749780.1">
    <property type="nucleotide sequence ID" value="NZ_FMYL01000012.1"/>
</dbReference>
<accession>A0A1G6JU66</accession>
<dbReference type="AlphaFoldDB" id="A0A1G6JU66"/>
<organism evidence="2 3">
    <name type="scientific">Acinetobacter boissieri</name>
    <dbReference type="NCBI Taxonomy" id="1219383"/>
    <lineage>
        <taxon>Bacteria</taxon>
        <taxon>Pseudomonadati</taxon>
        <taxon>Pseudomonadota</taxon>
        <taxon>Gammaproteobacteria</taxon>
        <taxon>Moraxellales</taxon>
        <taxon>Moraxellaceae</taxon>
        <taxon>Acinetobacter</taxon>
    </lineage>
</organism>
<feature type="transmembrane region" description="Helical" evidence="1">
    <location>
        <begin position="12"/>
        <end position="32"/>
    </location>
</feature>
<keyword evidence="3" id="KW-1185">Reference proteome</keyword>
<protein>
    <submittedName>
        <fullName evidence="2">Uncharacterized protein</fullName>
    </submittedName>
</protein>